<accession>A0A9P6DWB1</accession>
<sequence length="444" mass="49757">MIDLVSRRSFLHRARSITALLVTSGDRTRSILPFLPRSVRWTLLIVLLLNYRALPMIWHLRVFASVVSVRLRGLFKWFNHMKRRAFIKEISPIGENPFELTVTYRTTCGLSDSDYNGHLSNSAYAKNLDYARMRAAAKGWLGLGTAHFHYIKEIPLWSEYEIRISIAGWGDKWLYLVVQFVTYPNRRSASGTPPFRRRAREGEGTYCRAEATVSELLSPWRPSFPLPPHQNVIIPDDDEPLRGRSPTPRSRPPSASMSSYAADDSSSETSSRSPASTPPSSIPPDTPPSYLHPRSQLLLPTSPSDTGRTPPPPPPSLGQTQSLGEMPDRLISAMPALPEGAVLHCVHVSSYCFKIGRITIPPRVAIVASGFGDKSKGRWERVQEIRNTRGARGDFSKKEKGRGRGEVGGLRGILGGGWRKYEAEGLWDLPEYEEARDRMDALRV</sequence>
<evidence type="ECO:0000256" key="2">
    <source>
        <dbReference type="SAM" id="MobiDB-lite"/>
    </source>
</evidence>
<evidence type="ECO:0008006" key="5">
    <source>
        <dbReference type="Google" id="ProtNLM"/>
    </source>
</evidence>
<evidence type="ECO:0000313" key="3">
    <source>
        <dbReference type="EMBL" id="KAF9512560.1"/>
    </source>
</evidence>
<dbReference type="PANTHER" id="PTHR12475">
    <property type="match status" value="1"/>
</dbReference>
<dbReference type="OrthoDB" id="265761at2759"/>
<dbReference type="PANTHER" id="PTHR12475:SF4">
    <property type="entry name" value="PROTEIN THEM6"/>
    <property type="match status" value="1"/>
</dbReference>
<feature type="compositionally biased region" description="Low complexity" evidence="2">
    <location>
        <begin position="244"/>
        <end position="275"/>
    </location>
</feature>
<dbReference type="AlphaFoldDB" id="A0A9P6DWB1"/>
<feature type="compositionally biased region" description="Pro residues" evidence="2">
    <location>
        <begin position="276"/>
        <end position="287"/>
    </location>
</feature>
<comment type="similarity">
    <text evidence="1">Belongs to the lcsJ thioesterase family.</text>
</comment>
<dbReference type="EMBL" id="MU128985">
    <property type="protein sequence ID" value="KAF9512560.1"/>
    <property type="molecule type" value="Genomic_DNA"/>
</dbReference>
<organism evidence="3 4">
    <name type="scientific">Hydnum rufescens UP504</name>
    <dbReference type="NCBI Taxonomy" id="1448309"/>
    <lineage>
        <taxon>Eukaryota</taxon>
        <taxon>Fungi</taxon>
        <taxon>Dikarya</taxon>
        <taxon>Basidiomycota</taxon>
        <taxon>Agaricomycotina</taxon>
        <taxon>Agaricomycetes</taxon>
        <taxon>Cantharellales</taxon>
        <taxon>Hydnaceae</taxon>
        <taxon>Hydnum</taxon>
    </lineage>
</organism>
<dbReference type="InterPro" id="IPR051490">
    <property type="entry name" value="THEM6_lcsJ_thioesterase"/>
</dbReference>
<evidence type="ECO:0000256" key="1">
    <source>
        <dbReference type="ARBA" id="ARBA00038476"/>
    </source>
</evidence>
<dbReference type="Pfam" id="PF13279">
    <property type="entry name" value="4HBT_2"/>
    <property type="match status" value="1"/>
</dbReference>
<evidence type="ECO:0000313" key="4">
    <source>
        <dbReference type="Proteomes" id="UP000886523"/>
    </source>
</evidence>
<proteinExistence type="inferred from homology"/>
<dbReference type="SUPFAM" id="SSF54637">
    <property type="entry name" value="Thioesterase/thiol ester dehydrase-isomerase"/>
    <property type="match status" value="1"/>
</dbReference>
<reference evidence="3" key="1">
    <citation type="journal article" date="2020" name="Nat. Commun.">
        <title>Large-scale genome sequencing of mycorrhizal fungi provides insights into the early evolution of symbiotic traits.</title>
        <authorList>
            <person name="Miyauchi S."/>
            <person name="Kiss E."/>
            <person name="Kuo A."/>
            <person name="Drula E."/>
            <person name="Kohler A."/>
            <person name="Sanchez-Garcia M."/>
            <person name="Morin E."/>
            <person name="Andreopoulos B."/>
            <person name="Barry K.W."/>
            <person name="Bonito G."/>
            <person name="Buee M."/>
            <person name="Carver A."/>
            <person name="Chen C."/>
            <person name="Cichocki N."/>
            <person name="Clum A."/>
            <person name="Culley D."/>
            <person name="Crous P.W."/>
            <person name="Fauchery L."/>
            <person name="Girlanda M."/>
            <person name="Hayes R.D."/>
            <person name="Keri Z."/>
            <person name="LaButti K."/>
            <person name="Lipzen A."/>
            <person name="Lombard V."/>
            <person name="Magnuson J."/>
            <person name="Maillard F."/>
            <person name="Murat C."/>
            <person name="Nolan M."/>
            <person name="Ohm R.A."/>
            <person name="Pangilinan J."/>
            <person name="Pereira M.F."/>
            <person name="Perotto S."/>
            <person name="Peter M."/>
            <person name="Pfister S."/>
            <person name="Riley R."/>
            <person name="Sitrit Y."/>
            <person name="Stielow J.B."/>
            <person name="Szollosi G."/>
            <person name="Zifcakova L."/>
            <person name="Stursova M."/>
            <person name="Spatafora J.W."/>
            <person name="Tedersoo L."/>
            <person name="Vaario L.M."/>
            <person name="Yamada A."/>
            <person name="Yan M."/>
            <person name="Wang P."/>
            <person name="Xu J."/>
            <person name="Bruns T."/>
            <person name="Baldrian P."/>
            <person name="Vilgalys R."/>
            <person name="Dunand C."/>
            <person name="Henrissat B."/>
            <person name="Grigoriev I.V."/>
            <person name="Hibbett D."/>
            <person name="Nagy L.G."/>
            <person name="Martin F.M."/>
        </authorList>
    </citation>
    <scope>NUCLEOTIDE SEQUENCE</scope>
    <source>
        <strain evidence="3">UP504</strain>
    </source>
</reference>
<comment type="caution">
    <text evidence="3">The sequence shown here is derived from an EMBL/GenBank/DDBJ whole genome shotgun (WGS) entry which is preliminary data.</text>
</comment>
<dbReference type="Proteomes" id="UP000886523">
    <property type="component" value="Unassembled WGS sequence"/>
</dbReference>
<dbReference type="InterPro" id="IPR029069">
    <property type="entry name" value="HotDog_dom_sf"/>
</dbReference>
<keyword evidence="4" id="KW-1185">Reference proteome</keyword>
<name>A0A9P6DWB1_9AGAM</name>
<feature type="region of interest" description="Disordered" evidence="2">
    <location>
        <begin position="227"/>
        <end position="323"/>
    </location>
</feature>
<gene>
    <name evidence="3" type="ORF">BS47DRAFT_1345337</name>
</gene>
<dbReference type="Gene3D" id="3.10.129.10">
    <property type="entry name" value="Hotdog Thioesterase"/>
    <property type="match status" value="1"/>
</dbReference>
<protein>
    <recommendedName>
        <fullName evidence="5">Thioesterase domain-containing protein</fullName>
    </recommendedName>
</protein>